<evidence type="ECO:0000313" key="2">
    <source>
        <dbReference type="EMBL" id="QTH23087.1"/>
    </source>
</evidence>
<feature type="region of interest" description="Disordered" evidence="1">
    <location>
        <begin position="32"/>
        <end position="55"/>
    </location>
</feature>
<feature type="compositionally biased region" description="Basic and acidic residues" evidence="1">
    <location>
        <begin position="45"/>
        <end position="55"/>
    </location>
</feature>
<reference evidence="2" key="1">
    <citation type="submission" date="2020-07" db="EMBL/GenBank/DDBJ databases">
        <authorList>
            <person name="Camacho E."/>
        </authorList>
    </citation>
    <scope>NUCLEOTIDE SEQUENCE</scope>
    <source>
        <strain evidence="2">MPO218</strain>
    </source>
</reference>
<reference evidence="2" key="2">
    <citation type="submission" date="2021-04" db="EMBL/GenBank/DDBJ databases">
        <title>Isolation and genomic analysis of the ibuprofen-degrading bacterium Sphingomonas strain MPO218.</title>
        <authorList>
            <person name="Aulestia M."/>
            <person name="Flores A."/>
            <person name="Mangas E.L."/>
            <person name="Perez-Pulido A.J."/>
            <person name="Santero E."/>
            <person name="Camacho E.M."/>
        </authorList>
    </citation>
    <scope>NUCLEOTIDE SEQUENCE</scope>
    <source>
        <strain evidence="2">MPO218</strain>
    </source>
</reference>
<dbReference type="AlphaFoldDB" id="A0A975D550"/>
<dbReference type="Proteomes" id="UP000664914">
    <property type="component" value="Chromosome"/>
</dbReference>
<organism evidence="2 3">
    <name type="scientific">Rhizorhabdus wittichii</name>
    <dbReference type="NCBI Taxonomy" id="160791"/>
    <lineage>
        <taxon>Bacteria</taxon>
        <taxon>Pseudomonadati</taxon>
        <taxon>Pseudomonadota</taxon>
        <taxon>Alphaproteobacteria</taxon>
        <taxon>Sphingomonadales</taxon>
        <taxon>Sphingomonadaceae</taxon>
        <taxon>Rhizorhabdus</taxon>
    </lineage>
</organism>
<evidence type="ECO:0000313" key="3">
    <source>
        <dbReference type="Proteomes" id="UP000664914"/>
    </source>
</evidence>
<evidence type="ECO:0000256" key="1">
    <source>
        <dbReference type="SAM" id="MobiDB-lite"/>
    </source>
</evidence>
<dbReference type="RefSeq" id="WP_208633606.1">
    <property type="nucleotide sequence ID" value="NZ_CP059319.1"/>
</dbReference>
<sequence length="55" mass="6330">MIMLVWERKMRASAPDGAIGIAQNPNKLLLIEKSPARRSSRRRDRIGNIDRLDDQ</sequence>
<name>A0A975D550_9SPHN</name>
<proteinExistence type="predicted"/>
<protein>
    <submittedName>
        <fullName evidence="2">Uncharacterized protein</fullName>
    </submittedName>
</protein>
<gene>
    <name evidence="2" type="ORF">HRJ34_06135</name>
</gene>
<accession>A0A975D550</accession>
<dbReference type="EMBL" id="CP059319">
    <property type="protein sequence ID" value="QTH23087.1"/>
    <property type="molecule type" value="Genomic_DNA"/>
</dbReference>